<evidence type="ECO:0000256" key="3">
    <source>
        <dbReference type="ARBA" id="ARBA00023002"/>
    </source>
</evidence>
<dbReference type="HOGENOM" id="CLU_006504_2_1_1"/>
<evidence type="ECO:0000256" key="5">
    <source>
        <dbReference type="ARBA" id="ARBA00023157"/>
    </source>
</evidence>
<dbReference type="InterPro" id="IPR002355">
    <property type="entry name" value="Cu_oxidase_Cu_BS"/>
</dbReference>
<dbReference type="GO" id="GO:0005507">
    <property type="term" value="F:copper ion binding"/>
    <property type="evidence" value="ECO:0007669"/>
    <property type="project" value="InterPro"/>
</dbReference>
<feature type="chain" id="PRO_5002215023" evidence="7">
    <location>
        <begin position="21"/>
        <end position="524"/>
    </location>
</feature>
<evidence type="ECO:0000256" key="2">
    <source>
        <dbReference type="ARBA" id="ARBA00022723"/>
    </source>
</evidence>
<feature type="domain" description="Plastocyanin-like" evidence="9">
    <location>
        <begin position="372"/>
        <end position="493"/>
    </location>
</feature>
<dbReference type="InterPro" id="IPR033138">
    <property type="entry name" value="Cu_oxidase_CS"/>
</dbReference>
<dbReference type="PANTHER" id="PTHR11709:SF511">
    <property type="entry name" value="LACCASE"/>
    <property type="match status" value="1"/>
</dbReference>
<dbReference type="PROSITE" id="PS00079">
    <property type="entry name" value="MULTICOPPER_OXIDASE1"/>
    <property type="match status" value="1"/>
</dbReference>
<keyword evidence="2" id="KW-0479">Metal-binding</keyword>
<dbReference type="FunFam" id="2.60.40.420:FF:000045">
    <property type="entry name" value="Laccase 2"/>
    <property type="match status" value="1"/>
</dbReference>
<name>A0A0C9VFW4_SPHS4</name>
<proteinExistence type="inferred from homology"/>
<keyword evidence="4" id="KW-0186">Copper</keyword>
<dbReference type="Gene3D" id="2.60.40.420">
    <property type="entry name" value="Cupredoxins - blue copper proteins"/>
    <property type="match status" value="3"/>
</dbReference>
<dbReference type="InterPro" id="IPR001117">
    <property type="entry name" value="Cu-oxidase_2nd"/>
</dbReference>
<keyword evidence="12" id="KW-1185">Reference proteome</keyword>
<evidence type="ECO:0000259" key="8">
    <source>
        <dbReference type="Pfam" id="PF00394"/>
    </source>
</evidence>
<keyword evidence="5" id="KW-1015">Disulfide bond</keyword>
<organism evidence="11 12">
    <name type="scientific">Sphaerobolus stellatus (strain SS14)</name>
    <dbReference type="NCBI Taxonomy" id="990650"/>
    <lineage>
        <taxon>Eukaryota</taxon>
        <taxon>Fungi</taxon>
        <taxon>Dikarya</taxon>
        <taxon>Basidiomycota</taxon>
        <taxon>Agaricomycotina</taxon>
        <taxon>Agaricomycetes</taxon>
        <taxon>Phallomycetidae</taxon>
        <taxon>Geastrales</taxon>
        <taxon>Sphaerobolaceae</taxon>
        <taxon>Sphaerobolus</taxon>
    </lineage>
</organism>
<dbReference type="CDD" id="cd13903">
    <property type="entry name" value="CuRO_3_Tv-LCC_like"/>
    <property type="match status" value="1"/>
</dbReference>
<evidence type="ECO:0000313" key="12">
    <source>
        <dbReference type="Proteomes" id="UP000054279"/>
    </source>
</evidence>
<dbReference type="PANTHER" id="PTHR11709">
    <property type="entry name" value="MULTI-COPPER OXIDASE"/>
    <property type="match status" value="1"/>
</dbReference>
<evidence type="ECO:0000259" key="10">
    <source>
        <dbReference type="Pfam" id="PF07732"/>
    </source>
</evidence>
<keyword evidence="6" id="KW-0325">Glycoprotein</keyword>
<dbReference type="InterPro" id="IPR045087">
    <property type="entry name" value="Cu-oxidase_fam"/>
</dbReference>
<evidence type="ECO:0000256" key="1">
    <source>
        <dbReference type="ARBA" id="ARBA00010609"/>
    </source>
</evidence>
<dbReference type="AlphaFoldDB" id="A0A0C9VFW4"/>
<evidence type="ECO:0000256" key="6">
    <source>
        <dbReference type="ARBA" id="ARBA00023180"/>
    </source>
</evidence>
<dbReference type="InterPro" id="IPR011707">
    <property type="entry name" value="Cu-oxidase-like_N"/>
</dbReference>
<protein>
    <submittedName>
        <fullName evidence="11">Multicopper oxidase</fullName>
    </submittedName>
</protein>
<dbReference type="GO" id="GO:0016491">
    <property type="term" value="F:oxidoreductase activity"/>
    <property type="evidence" value="ECO:0007669"/>
    <property type="project" value="UniProtKB-KW"/>
</dbReference>
<feature type="domain" description="Plastocyanin-like" evidence="8">
    <location>
        <begin position="159"/>
        <end position="306"/>
    </location>
</feature>
<feature type="signal peptide" evidence="7">
    <location>
        <begin position="1"/>
        <end position="20"/>
    </location>
</feature>
<dbReference type="EMBL" id="KN837110">
    <property type="protein sequence ID" value="KIJ45864.1"/>
    <property type="molecule type" value="Genomic_DNA"/>
</dbReference>
<keyword evidence="3" id="KW-0560">Oxidoreductase</keyword>
<dbReference type="Proteomes" id="UP000054279">
    <property type="component" value="Unassembled WGS sequence"/>
</dbReference>
<reference evidence="11 12" key="1">
    <citation type="submission" date="2014-06" db="EMBL/GenBank/DDBJ databases">
        <title>Evolutionary Origins and Diversification of the Mycorrhizal Mutualists.</title>
        <authorList>
            <consortium name="DOE Joint Genome Institute"/>
            <consortium name="Mycorrhizal Genomics Consortium"/>
            <person name="Kohler A."/>
            <person name="Kuo A."/>
            <person name="Nagy L.G."/>
            <person name="Floudas D."/>
            <person name="Copeland A."/>
            <person name="Barry K.W."/>
            <person name="Cichocki N."/>
            <person name="Veneault-Fourrey C."/>
            <person name="LaButti K."/>
            <person name="Lindquist E.A."/>
            <person name="Lipzen A."/>
            <person name="Lundell T."/>
            <person name="Morin E."/>
            <person name="Murat C."/>
            <person name="Riley R."/>
            <person name="Ohm R."/>
            <person name="Sun H."/>
            <person name="Tunlid A."/>
            <person name="Henrissat B."/>
            <person name="Grigoriev I.V."/>
            <person name="Hibbett D.S."/>
            <person name="Martin F."/>
        </authorList>
    </citation>
    <scope>NUCLEOTIDE SEQUENCE [LARGE SCALE GENOMIC DNA]</scope>
    <source>
        <strain evidence="11 12">SS14</strain>
    </source>
</reference>
<dbReference type="Pfam" id="PF07732">
    <property type="entry name" value="Cu-oxidase_3"/>
    <property type="match status" value="1"/>
</dbReference>
<comment type="similarity">
    <text evidence="1">Belongs to the multicopper oxidase family.</text>
</comment>
<evidence type="ECO:0000256" key="4">
    <source>
        <dbReference type="ARBA" id="ARBA00023008"/>
    </source>
</evidence>
<gene>
    <name evidence="11" type="ORF">M422DRAFT_226930</name>
</gene>
<evidence type="ECO:0000259" key="9">
    <source>
        <dbReference type="Pfam" id="PF07731"/>
    </source>
</evidence>
<sequence>MPCLSRSFGLSVLLAVVANAASVVQDWTLAATPIAPDGFTRTAALINGVYPGPLLKANKGDTVTVNVDNQLNNDHMRKSTSIVRLHLIFLSSNDGPSFVTQCPIAPNNTYTYQLALGNQAGTYWYHSHLSTQYVDGIRGPLVIYDPEDPNASLYDVDDESTIITLSDWYHTPALDATKPVPDSGLIGSAGRFSGGPAVERTRVNVTQGQRYRLRLLSLSASGFFDFEIEGHSLTIIEADGVNHEPYIVDSIQILPGQRYSVVVNANQSVNNYWIRATQTVLGSTTSASNSNFNGTDVYAVLHYAGASNDEPTTPQPTALPAGGIAFQEFNLKPLENPGAPGGSGPADKVFNFTFGIGAANGDVWTINNSQYKSPSVPTLLNILANGFTQDSQFNTSENTFTLPPNSTIEVAFIGGAGHAFHLHGHVFDVIQSASGGPPNFVNPPRRDVVASGGTTANPVRIRFTTDNPGPWFVHCHIDWHLEAGLAAVFAEDPTGIESGSQSVQPNAAWEQLCNIYDQLDASDQ</sequence>
<evidence type="ECO:0000313" key="11">
    <source>
        <dbReference type="EMBL" id="KIJ45864.1"/>
    </source>
</evidence>
<dbReference type="InterPro" id="IPR011706">
    <property type="entry name" value="Cu-oxidase_C"/>
</dbReference>
<dbReference type="InterPro" id="IPR008972">
    <property type="entry name" value="Cupredoxin"/>
</dbReference>
<accession>A0A0C9VFW4</accession>
<feature type="domain" description="Plastocyanin-like" evidence="10">
    <location>
        <begin position="32"/>
        <end position="147"/>
    </location>
</feature>
<dbReference type="PROSITE" id="PS00080">
    <property type="entry name" value="MULTICOPPER_OXIDASE2"/>
    <property type="match status" value="1"/>
</dbReference>
<dbReference type="OrthoDB" id="2121828at2759"/>
<dbReference type="Pfam" id="PF07731">
    <property type="entry name" value="Cu-oxidase_2"/>
    <property type="match status" value="1"/>
</dbReference>
<evidence type="ECO:0000256" key="7">
    <source>
        <dbReference type="SAM" id="SignalP"/>
    </source>
</evidence>
<keyword evidence="7" id="KW-0732">Signal</keyword>
<dbReference type="Pfam" id="PF00394">
    <property type="entry name" value="Cu-oxidase"/>
    <property type="match status" value="1"/>
</dbReference>
<dbReference type="SUPFAM" id="SSF49503">
    <property type="entry name" value="Cupredoxins"/>
    <property type="match status" value="3"/>
</dbReference>